<comment type="caution">
    <text evidence="1">The sequence shown here is derived from an EMBL/GenBank/DDBJ whole genome shotgun (WGS) entry which is preliminary data.</text>
</comment>
<gene>
    <name evidence="1" type="ORF">ACM01_09675</name>
</gene>
<evidence type="ECO:0000313" key="2">
    <source>
        <dbReference type="Proteomes" id="UP000037432"/>
    </source>
</evidence>
<organism evidence="1 2">
    <name type="scientific">Streptomyces viridochromogenes</name>
    <dbReference type="NCBI Taxonomy" id="1938"/>
    <lineage>
        <taxon>Bacteria</taxon>
        <taxon>Bacillati</taxon>
        <taxon>Actinomycetota</taxon>
        <taxon>Actinomycetes</taxon>
        <taxon>Kitasatosporales</taxon>
        <taxon>Streptomycetaceae</taxon>
        <taxon>Streptomyces</taxon>
    </lineage>
</organism>
<evidence type="ECO:0000313" key="1">
    <source>
        <dbReference type="EMBL" id="KMS75632.1"/>
    </source>
</evidence>
<accession>A0A0J7ZJM7</accession>
<dbReference type="EMBL" id="LFNT01000007">
    <property type="protein sequence ID" value="KMS75632.1"/>
    <property type="molecule type" value="Genomic_DNA"/>
</dbReference>
<protein>
    <submittedName>
        <fullName evidence="1">Uncharacterized protein</fullName>
    </submittedName>
</protein>
<reference evidence="1 2" key="1">
    <citation type="submission" date="2015-06" db="EMBL/GenBank/DDBJ databases">
        <authorList>
            <person name="Ju K.-S."/>
            <person name="Doroghazi J.R."/>
            <person name="Metcalf W.W."/>
        </authorList>
    </citation>
    <scope>NUCLEOTIDE SEQUENCE [LARGE SCALE GENOMIC DNA]</scope>
    <source>
        <strain evidence="1 2">NRRL 3414</strain>
    </source>
</reference>
<dbReference type="AlphaFoldDB" id="A0A0J7ZJM7"/>
<sequence length="102" mass="11344">MGLPCSAPGHLLARVGGDKAGYDSEDHFWLFWPLQVHRMRGVPLVVPACSASRHSPAWTLRIDPSACLVHFWLFWPLQGQMMTRVPLGDPDRSTEARADAHG</sequence>
<dbReference type="Proteomes" id="UP000037432">
    <property type="component" value="Unassembled WGS sequence"/>
</dbReference>
<name>A0A0J7ZJM7_STRVR</name>
<proteinExistence type="predicted"/>